<dbReference type="InterPro" id="IPR045875">
    <property type="entry name" value="NTF2"/>
</dbReference>
<dbReference type="InterPro" id="IPR018222">
    <property type="entry name" value="Nuclear_transport_factor_2_euk"/>
</dbReference>
<evidence type="ECO:0000313" key="7">
    <source>
        <dbReference type="RefSeq" id="XP_022322103.1"/>
    </source>
</evidence>
<dbReference type="InterPro" id="IPR002075">
    <property type="entry name" value="NTF2_dom"/>
</dbReference>
<reference evidence="7" key="1">
    <citation type="submission" date="2025-08" db="UniProtKB">
        <authorList>
            <consortium name="RefSeq"/>
        </authorList>
    </citation>
    <scope>IDENTIFICATION</scope>
    <source>
        <tissue evidence="7">Whole sample</tissue>
    </source>
</reference>
<comment type="subcellular location">
    <subcellularLocation>
        <location evidence="4">Cytoplasm</location>
    </subcellularLocation>
    <subcellularLocation>
        <location evidence="4">Nucleus</location>
    </subcellularLocation>
</comment>
<keyword evidence="1 4" id="KW-0813">Transport</keyword>
<evidence type="ECO:0000313" key="6">
    <source>
        <dbReference type="Proteomes" id="UP000694844"/>
    </source>
</evidence>
<dbReference type="PROSITE" id="PS50177">
    <property type="entry name" value="NTF2_DOMAIN"/>
    <property type="match status" value="1"/>
</dbReference>
<sequence>MPPTEDLAAKIDQASEAGEQFAKLYYETFDKKRHMLNKLYLDSATMVWNGNGVSGLESIQKYLEGLPVTEHRMESLDCQPISDKVSGGQFSIIVKTYGTVKYQNRKAKTFHQNFMLTSQNNVWKVVSDSFRFQD</sequence>
<dbReference type="Gene3D" id="3.10.450.50">
    <property type="match status" value="1"/>
</dbReference>
<evidence type="ECO:0000256" key="2">
    <source>
        <dbReference type="ARBA" id="ARBA00022927"/>
    </source>
</evidence>
<dbReference type="InterPro" id="IPR032710">
    <property type="entry name" value="NTF2-like_dom_sf"/>
</dbReference>
<dbReference type="GO" id="GO:0006913">
    <property type="term" value="P:nucleocytoplasmic transport"/>
    <property type="evidence" value="ECO:0007669"/>
    <property type="project" value="UniProtKB-UniRule"/>
</dbReference>
<dbReference type="GO" id="GO:0005634">
    <property type="term" value="C:nucleus"/>
    <property type="evidence" value="ECO:0007669"/>
    <property type="project" value="UniProtKB-SubCell"/>
</dbReference>
<dbReference type="SUPFAM" id="SSF54427">
    <property type="entry name" value="NTF2-like"/>
    <property type="match status" value="1"/>
</dbReference>
<dbReference type="GO" id="GO:0051028">
    <property type="term" value="P:mRNA transport"/>
    <property type="evidence" value="ECO:0007669"/>
    <property type="project" value="UniProtKB-UniRule"/>
</dbReference>
<evidence type="ECO:0000256" key="3">
    <source>
        <dbReference type="ARBA" id="ARBA00023242"/>
    </source>
</evidence>
<dbReference type="PANTHER" id="PTHR12612">
    <property type="entry name" value="NUCLEAR TRANSPORT FACTOR 2"/>
    <property type="match status" value="1"/>
</dbReference>
<organism evidence="6 7">
    <name type="scientific">Crassostrea virginica</name>
    <name type="common">Eastern oyster</name>
    <dbReference type="NCBI Taxonomy" id="6565"/>
    <lineage>
        <taxon>Eukaryota</taxon>
        <taxon>Metazoa</taxon>
        <taxon>Spiralia</taxon>
        <taxon>Lophotrochozoa</taxon>
        <taxon>Mollusca</taxon>
        <taxon>Bivalvia</taxon>
        <taxon>Autobranchia</taxon>
        <taxon>Pteriomorphia</taxon>
        <taxon>Ostreida</taxon>
        <taxon>Ostreoidea</taxon>
        <taxon>Ostreidae</taxon>
        <taxon>Crassostrea</taxon>
    </lineage>
</organism>
<dbReference type="GO" id="GO:0015031">
    <property type="term" value="P:protein transport"/>
    <property type="evidence" value="ECO:0007669"/>
    <property type="project" value="UniProtKB-KW"/>
</dbReference>
<dbReference type="Pfam" id="PF02136">
    <property type="entry name" value="NTF2"/>
    <property type="match status" value="1"/>
</dbReference>
<keyword evidence="3 4" id="KW-0539">Nucleus</keyword>
<proteinExistence type="predicted"/>
<dbReference type="OrthoDB" id="194358at2759"/>
<dbReference type="AlphaFoldDB" id="A0A8B8D1Z6"/>
<dbReference type="GO" id="GO:0005737">
    <property type="term" value="C:cytoplasm"/>
    <property type="evidence" value="ECO:0007669"/>
    <property type="project" value="UniProtKB-SubCell"/>
</dbReference>
<dbReference type="Proteomes" id="UP000694844">
    <property type="component" value="Chromosome 3"/>
</dbReference>
<keyword evidence="2 4" id="KW-0653">Protein transport</keyword>
<accession>A0A8B8D1Z6</accession>
<protein>
    <recommendedName>
        <fullName evidence="4">NTF2-related export protein</fullName>
    </recommendedName>
</protein>
<evidence type="ECO:0000256" key="4">
    <source>
        <dbReference type="RuleBase" id="RU369002"/>
    </source>
</evidence>
<comment type="function">
    <text evidence="4">Has a role in nuclear-cytoplasmic transport of proteins and mRNAs.</text>
</comment>
<keyword evidence="4" id="KW-0963">Cytoplasm</keyword>
<gene>
    <name evidence="7" type="primary">LOC111123804</name>
</gene>
<evidence type="ECO:0000259" key="5">
    <source>
        <dbReference type="PROSITE" id="PS50177"/>
    </source>
</evidence>
<dbReference type="FunFam" id="3.10.450.50:FF:000006">
    <property type="entry name" value="NTF2-related export protein 2 isoform 1"/>
    <property type="match status" value="1"/>
</dbReference>
<keyword evidence="6" id="KW-1185">Reference proteome</keyword>
<dbReference type="GeneID" id="111123804"/>
<dbReference type="RefSeq" id="XP_022322103.1">
    <property type="nucleotide sequence ID" value="XM_022466395.1"/>
</dbReference>
<evidence type="ECO:0000256" key="1">
    <source>
        <dbReference type="ARBA" id="ARBA00022448"/>
    </source>
</evidence>
<name>A0A8B8D1Z6_CRAVI</name>
<dbReference type="CDD" id="cd00780">
    <property type="entry name" value="NTF2"/>
    <property type="match status" value="1"/>
</dbReference>
<feature type="domain" description="NTF2" evidence="5">
    <location>
        <begin position="17"/>
        <end position="132"/>
    </location>
</feature>